<proteinExistence type="predicted"/>
<name>D8M6J9_BLAHO</name>
<organism evidence="1">
    <name type="scientific">Blastocystis hominis</name>
    <dbReference type="NCBI Taxonomy" id="12968"/>
    <lineage>
        <taxon>Eukaryota</taxon>
        <taxon>Sar</taxon>
        <taxon>Stramenopiles</taxon>
        <taxon>Bigyra</taxon>
        <taxon>Opalozoa</taxon>
        <taxon>Opalinata</taxon>
        <taxon>Blastocystidae</taxon>
        <taxon>Blastocystis</taxon>
    </lineage>
</organism>
<gene>
    <name evidence="1" type="ORF">GSBLH_T00003300001</name>
</gene>
<reference evidence="1" key="1">
    <citation type="submission" date="2010-02" db="EMBL/GenBank/DDBJ databases">
        <title>Sequencing and annotation of the Blastocystis hominis genome.</title>
        <authorList>
            <person name="Wincker P."/>
        </authorList>
    </citation>
    <scope>NUCLEOTIDE SEQUENCE</scope>
    <source>
        <strain evidence="1">Singapore isolate B</strain>
    </source>
</reference>
<evidence type="ECO:0000313" key="2">
    <source>
        <dbReference type="Proteomes" id="UP000008312"/>
    </source>
</evidence>
<dbReference type="GeneID" id="24920405"/>
<sequence length="98" mass="11413">MRLIAIFAEYEVKVIGNEINSISSGHQSTITPAVLLFGVQTFPIRRYDEFNSYKHIGLLIRIIAPIYYLTRTNCPRILVKSQFPPVIIRRVDKRTRHK</sequence>
<protein>
    <submittedName>
        <fullName evidence="1">Uncharacterized protein</fullName>
    </submittedName>
</protein>
<dbReference type="AlphaFoldDB" id="D8M6J9"/>
<keyword evidence="2" id="KW-1185">Reference proteome</keyword>
<dbReference type="EMBL" id="FN668661">
    <property type="protein sequence ID" value="CBK23417.2"/>
    <property type="molecule type" value="Genomic_DNA"/>
</dbReference>
<accession>D8M6J9</accession>
<dbReference type="InParanoid" id="D8M6J9"/>
<dbReference type="RefSeq" id="XP_012897465.1">
    <property type="nucleotide sequence ID" value="XM_013042011.1"/>
</dbReference>
<evidence type="ECO:0000313" key="1">
    <source>
        <dbReference type="EMBL" id="CBK23417.2"/>
    </source>
</evidence>
<dbReference type="Proteomes" id="UP000008312">
    <property type="component" value="Unassembled WGS sequence"/>
</dbReference>